<dbReference type="PANTHER" id="PTHR11439:SF467">
    <property type="entry name" value="INTEGRASE CATALYTIC DOMAIN-CONTAINING PROTEIN"/>
    <property type="match status" value="1"/>
</dbReference>
<accession>A0AA88RKV4</accession>
<protein>
    <recommendedName>
        <fullName evidence="2">PARG catalytic Macro domain-containing protein</fullName>
    </recommendedName>
</protein>
<dbReference type="AlphaFoldDB" id="A0AA88RKV4"/>
<organism evidence="3 4">
    <name type="scientific">Escallonia rubra</name>
    <dbReference type="NCBI Taxonomy" id="112253"/>
    <lineage>
        <taxon>Eukaryota</taxon>
        <taxon>Viridiplantae</taxon>
        <taxon>Streptophyta</taxon>
        <taxon>Embryophyta</taxon>
        <taxon>Tracheophyta</taxon>
        <taxon>Spermatophyta</taxon>
        <taxon>Magnoliopsida</taxon>
        <taxon>eudicotyledons</taxon>
        <taxon>Gunneridae</taxon>
        <taxon>Pentapetalae</taxon>
        <taxon>asterids</taxon>
        <taxon>campanulids</taxon>
        <taxon>Escalloniales</taxon>
        <taxon>Escalloniaceae</taxon>
        <taxon>Escallonia</taxon>
    </lineage>
</organism>
<evidence type="ECO:0000259" key="2">
    <source>
        <dbReference type="Pfam" id="PF05028"/>
    </source>
</evidence>
<dbReference type="EMBL" id="JAVXUO010001573">
    <property type="protein sequence ID" value="KAK2980966.1"/>
    <property type="molecule type" value="Genomic_DNA"/>
</dbReference>
<evidence type="ECO:0000313" key="4">
    <source>
        <dbReference type="Proteomes" id="UP001187471"/>
    </source>
</evidence>
<evidence type="ECO:0000256" key="1">
    <source>
        <dbReference type="SAM" id="MobiDB-lite"/>
    </source>
</evidence>
<dbReference type="GO" id="GO:0004649">
    <property type="term" value="F:poly(ADP-ribose) glycohydrolase activity"/>
    <property type="evidence" value="ECO:0007669"/>
    <property type="project" value="InterPro"/>
</dbReference>
<dbReference type="SUPFAM" id="SSF56672">
    <property type="entry name" value="DNA/RNA polymerases"/>
    <property type="match status" value="1"/>
</dbReference>
<name>A0AA88RKV4_9ASTE</name>
<dbReference type="InterPro" id="IPR043502">
    <property type="entry name" value="DNA/RNA_pol_sf"/>
</dbReference>
<feature type="domain" description="PARG catalytic Macro" evidence="2">
    <location>
        <begin position="268"/>
        <end position="321"/>
    </location>
</feature>
<comment type="caution">
    <text evidence="3">The sequence shown here is derived from an EMBL/GenBank/DDBJ whole genome shotgun (WGS) entry which is preliminary data.</text>
</comment>
<dbReference type="CDD" id="cd09272">
    <property type="entry name" value="RNase_HI_RT_Ty1"/>
    <property type="match status" value="1"/>
</dbReference>
<feature type="region of interest" description="Disordered" evidence="1">
    <location>
        <begin position="512"/>
        <end position="544"/>
    </location>
</feature>
<reference evidence="3" key="1">
    <citation type="submission" date="2022-12" db="EMBL/GenBank/DDBJ databases">
        <title>Draft genome assemblies for two species of Escallonia (Escalloniales).</title>
        <authorList>
            <person name="Chanderbali A."/>
            <person name="Dervinis C."/>
            <person name="Anghel I."/>
            <person name="Soltis D."/>
            <person name="Soltis P."/>
            <person name="Zapata F."/>
        </authorList>
    </citation>
    <scope>NUCLEOTIDE SEQUENCE</scope>
    <source>
        <strain evidence="3">UCBG92.1500</strain>
        <tissue evidence="3">Leaf</tissue>
    </source>
</reference>
<dbReference type="Proteomes" id="UP001187471">
    <property type="component" value="Unassembled WGS sequence"/>
</dbReference>
<sequence length="630" mass="70543">MYVLDLLVETGKAGAKPCNTPMNPSVHLTKDDGDRLDDPEKYRRLVGKLNYLIVTRPDIAYAVSTVSQFMSEPTVKHWAALEQILCYLKGAPGLGLLYSNHGHSYIECFSDADWAGSKLDRKSTTGYCVFVGGNLVSWKSKKQSVVSRSSAESEYRAMAQSTCEVMWICHLLEEISLKPPLPAKLWCDNQAARHIASNPVYHERTKHIEVDCHFIREKIQENLISTSYVKTGEQLGDILTKSLNGTRVHESPPATEQIMCDITSSFEENGSWSQVGIATGNWGCGAFGGDPELKAIIQWLAASQALRPFIFYYTFSVEALQTLYQVTRWISSQRWTVGELWNMLAEYSTQRLKGKIEAGLIITTNGKATLTQKSRVAIWVGETGSVMPAPAEEPARCPLKVKIKLPPVTVTRLAGFPISPEIVIVEFNQLRQVTTVGEYHNYFEELRAQVVDAFGILDEGFLVKNFVGGLKPKIRSRVEQFEIVTLSKAIHIARKEEAAICYLFKPSKSLSMSNSQTSANRSKLPHTFNPKPPTNPAISKQFPTKQPTTTILSSNIWKPASPIKRDLGRTTSKEGTRTMFLVELYHDNLDYRNWLPRRTNLTEGDGTVVDEWGNELTSEVATIERGRDQI</sequence>
<dbReference type="GO" id="GO:0006282">
    <property type="term" value="P:regulation of DNA repair"/>
    <property type="evidence" value="ECO:0007669"/>
    <property type="project" value="InterPro"/>
</dbReference>
<gene>
    <name evidence="3" type="ORF">RJ640_018050</name>
</gene>
<feature type="compositionally biased region" description="Polar residues" evidence="1">
    <location>
        <begin position="512"/>
        <end position="521"/>
    </location>
</feature>
<dbReference type="InterPro" id="IPR046372">
    <property type="entry name" value="PARG_cat_C"/>
</dbReference>
<dbReference type="PANTHER" id="PTHR11439">
    <property type="entry name" value="GAG-POL-RELATED RETROTRANSPOSON"/>
    <property type="match status" value="1"/>
</dbReference>
<keyword evidence="4" id="KW-1185">Reference proteome</keyword>
<proteinExistence type="predicted"/>
<evidence type="ECO:0000313" key="3">
    <source>
        <dbReference type="EMBL" id="KAK2980966.1"/>
    </source>
</evidence>
<dbReference type="Pfam" id="PF05028">
    <property type="entry name" value="PARG_cat_C"/>
    <property type="match status" value="1"/>
</dbReference>